<feature type="domain" description="Jacalin-type lectin" evidence="2">
    <location>
        <begin position="1"/>
        <end position="148"/>
    </location>
</feature>
<name>A0A368QDF6_SETIT</name>
<dbReference type="PROSITE" id="PS51752">
    <property type="entry name" value="JACALIN_LECTIN"/>
    <property type="match status" value="3"/>
</dbReference>
<accession>A0A368QDF6</accession>
<dbReference type="OrthoDB" id="671612at2759"/>
<keyword evidence="1" id="KW-0430">Lectin</keyword>
<proteinExistence type="predicted"/>
<dbReference type="SMART" id="SM00915">
    <property type="entry name" value="Jacalin"/>
    <property type="match status" value="2"/>
</dbReference>
<feature type="domain" description="Jacalin-type lectin" evidence="2">
    <location>
        <begin position="349"/>
        <end position="493"/>
    </location>
</feature>
<dbReference type="Gene3D" id="2.100.10.30">
    <property type="entry name" value="Jacalin-like lectin domain"/>
    <property type="match status" value="3"/>
</dbReference>
<protein>
    <recommendedName>
        <fullName evidence="2">Jacalin-type lectin domain-containing protein</fullName>
    </recommendedName>
</protein>
<sequence length="497" mass="53359">MVGPWGEREVNSPLQFTPKRLVAMAFQTGRVIVTLGFTCVDVAGKRHTIGLVGGDRGKNTNIKFAPTEYVTEFAGSTIVDTDGTSAVKYLRIQTNLKTYEINEKGSNASDTEHPFRVPLPENSTIVGFFGRQHIVKGHVYSIGIYVNSTTQESQDTYPPDISVPVVPLGAWGGDGGEAFDVSAPPLRLESMTIRAGNTVDAFGFSYVDEAGRRHIRGPSGGTGGQLTTIRLAPTEFVNCISGTIGRSFGSQSRSLVASLQIGTNVRTYGPYGRRNPGDDPFSIPLPENFCVVGFWGRAGNLLDAIGVYIGQKKSVIPRPIPIAYDEETSGNKDEESYPLQPTISGQTPPIKIGMWGGGFAAGFDVPVGAPPKRLDSVMIRAGEIIDAFGFSYTDQSGEKFTRGPYGGSGGSLTTIQLEPSEYVKNVSGTTGTWDGYPVVASLTIETNFRVYGPYGKAQDMHFRVPLPENACVVGFFGMYETNHLDAIGVYVSGCVPN</sequence>
<evidence type="ECO:0000259" key="2">
    <source>
        <dbReference type="PROSITE" id="PS51752"/>
    </source>
</evidence>
<dbReference type="EMBL" id="CM003530">
    <property type="protein sequence ID" value="RCV15903.1"/>
    <property type="molecule type" value="Genomic_DNA"/>
</dbReference>
<reference evidence="3" key="1">
    <citation type="journal article" date="2012" name="Nat. Biotechnol.">
        <title>Reference genome sequence of the model plant Setaria.</title>
        <authorList>
            <person name="Bennetzen J.L."/>
            <person name="Schmutz J."/>
            <person name="Wang H."/>
            <person name="Percifield R."/>
            <person name="Hawkins J."/>
            <person name="Pontaroli A.C."/>
            <person name="Estep M."/>
            <person name="Feng L."/>
            <person name="Vaughn J.N."/>
            <person name="Grimwood J."/>
            <person name="Jenkins J."/>
            <person name="Barry K."/>
            <person name="Lindquist E."/>
            <person name="Hellsten U."/>
            <person name="Deshpande S."/>
            <person name="Wang X."/>
            <person name="Wu X."/>
            <person name="Mitros T."/>
            <person name="Triplett J."/>
            <person name="Yang X."/>
            <person name="Ye C.Y."/>
            <person name="Mauro-Herrera M."/>
            <person name="Wang L."/>
            <person name="Li P."/>
            <person name="Sharma M."/>
            <person name="Sharma R."/>
            <person name="Ronald P.C."/>
            <person name="Panaud O."/>
            <person name="Kellogg E.A."/>
            <person name="Brutnell T.P."/>
            <person name="Doust A.N."/>
            <person name="Tuskan G.A."/>
            <person name="Rokhsar D."/>
            <person name="Devos K.M."/>
        </authorList>
    </citation>
    <scope>NUCLEOTIDE SEQUENCE [LARGE SCALE GENOMIC DNA]</scope>
    <source>
        <strain evidence="3">Yugu1</strain>
    </source>
</reference>
<gene>
    <name evidence="3" type="ORF">SETIT_3G095200v2</name>
</gene>
<dbReference type="InterPro" id="IPR001229">
    <property type="entry name" value="Jacalin-like_lectin_dom"/>
</dbReference>
<dbReference type="PANTHER" id="PTHR46506">
    <property type="entry name" value="OS05G0143600 PROTEIN"/>
    <property type="match status" value="1"/>
</dbReference>
<dbReference type="CDD" id="cd09612">
    <property type="entry name" value="Jacalin"/>
    <property type="match status" value="2"/>
</dbReference>
<reference evidence="3" key="2">
    <citation type="submission" date="2015-07" db="EMBL/GenBank/DDBJ databases">
        <authorList>
            <person name="Noorani M."/>
        </authorList>
    </citation>
    <scope>NUCLEOTIDE SEQUENCE</scope>
    <source>
        <strain evidence="3">Yugu1</strain>
    </source>
</reference>
<evidence type="ECO:0000256" key="1">
    <source>
        <dbReference type="ARBA" id="ARBA00022734"/>
    </source>
</evidence>
<organism evidence="3">
    <name type="scientific">Setaria italica</name>
    <name type="common">Foxtail millet</name>
    <name type="synonym">Panicum italicum</name>
    <dbReference type="NCBI Taxonomy" id="4555"/>
    <lineage>
        <taxon>Eukaryota</taxon>
        <taxon>Viridiplantae</taxon>
        <taxon>Streptophyta</taxon>
        <taxon>Embryophyta</taxon>
        <taxon>Tracheophyta</taxon>
        <taxon>Spermatophyta</taxon>
        <taxon>Magnoliopsida</taxon>
        <taxon>Liliopsida</taxon>
        <taxon>Poales</taxon>
        <taxon>Poaceae</taxon>
        <taxon>PACMAD clade</taxon>
        <taxon>Panicoideae</taxon>
        <taxon>Panicodae</taxon>
        <taxon>Paniceae</taxon>
        <taxon>Cenchrinae</taxon>
        <taxon>Setaria</taxon>
    </lineage>
</organism>
<feature type="domain" description="Jacalin-type lectin" evidence="2">
    <location>
        <begin position="165"/>
        <end position="311"/>
    </location>
</feature>
<dbReference type="GO" id="GO:0030246">
    <property type="term" value="F:carbohydrate binding"/>
    <property type="evidence" value="ECO:0007669"/>
    <property type="project" value="UniProtKB-KW"/>
</dbReference>
<dbReference type="Pfam" id="PF01419">
    <property type="entry name" value="Jacalin"/>
    <property type="match status" value="3"/>
</dbReference>
<evidence type="ECO:0000313" key="3">
    <source>
        <dbReference type="EMBL" id="RCV15903.1"/>
    </source>
</evidence>
<dbReference type="InterPro" id="IPR036404">
    <property type="entry name" value="Jacalin-like_lectin_dom_sf"/>
</dbReference>
<dbReference type="AlphaFoldDB" id="A0A368QDF6"/>
<dbReference type="SUPFAM" id="SSF51101">
    <property type="entry name" value="Mannose-binding lectins"/>
    <property type="match status" value="3"/>
</dbReference>
<dbReference type="InterPro" id="IPR033734">
    <property type="entry name" value="Jacalin-like_lectin_dom_plant"/>
</dbReference>